<dbReference type="Pfam" id="PF16865">
    <property type="entry name" value="GST_C_5"/>
    <property type="match status" value="1"/>
</dbReference>
<dbReference type="InterPro" id="IPR036249">
    <property type="entry name" value="Thioredoxin-like_sf"/>
</dbReference>
<evidence type="ECO:0000313" key="2">
    <source>
        <dbReference type="EMBL" id="CAK0838733.1"/>
    </source>
</evidence>
<dbReference type="InterPro" id="IPR041695">
    <property type="entry name" value="GST_C_5"/>
</dbReference>
<dbReference type="SUPFAM" id="SSF52833">
    <property type="entry name" value="Thioredoxin-like"/>
    <property type="match status" value="1"/>
</dbReference>
<reference evidence="2" key="1">
    <citation type="submission" date="2023-10" db="EMBL/GenBank/DDBJ databases">
        <authorList>
            <person name="Chen Y."/>
            <person name="Shah S."/>
            <person name="Dougan E. K."/>
            <person name="Thang M."/>
            <person name="Chan C."/>
        </authorList>
    </citation>
    <scope>NUCLEOTIDE SEQUENCE [LARGE SCALE GENOMIC DNA]</scope>
</reference>
<protein>
    <recommendedName>
        <fullName evidence="1">GST C-terminal domain-containing protein</fullName>
    </recommendedName>
</protein>
<accession>A0ABN9T1J2</accession>
<dbReference type="EMBL" id="CAUYUJ010014245">
    <property type="protein sequence ID" value="CAK0838733.1"/>
    <property type="molecule type" value="Genomic_DNA"/>
</dbReference>
<feature type="domain" description="GST C-terminal" evidence="1">
    <location>
        <begin position="192"/>
        <end position="315"/>
    </location>
</feature>
<keyword evidence="3" id="KW-1185">Reference proteome</keyword>
<name>A0ABN9T1J2_9DINO</name>
<dbReference type="InterPro" id="IPR050983">
    <property type="entry name" value="GST_Omega/HSP26"/>
</dbReference>
<dbReference type="InterPro" id="IPR010987">
    <property type="entry name" value="Glutathione-S-Trfase_C-like"/>
</dbReference>
<dbReference type="PROSITE" id="PS50405">
    <property type="entry name" value="GST_CTER"/>
    <property type="match status" value="1"/>
</dbReference>
<organism evidence="2 3">
    <name type="scientific">Prorocentrum cordatum</name>
    <dbReference type="NCBI Taxonomy" id="2364126"/>
    <lineage>
        <taxon>Eukaryota</taxon>
        <taxon>Sar</taxon>
        <taxon>Alveolata</taxon>
        <taxon>Dinophyceae</taxon>
        <taxon>Prorocentrales</taxon>
        <taxon>Prorocentraceae</taxon>
        <taxon>Prorocentrum</taxon>
    </lineage>
</organism>
<comment type="caution">
    <text evidence="2">The sequence shown here is derived from an EMBL/GenBank/DDBJ whole genome shotgun (WGS) entry which is preliminary data.</text>
</comment>
<sequence length="345" mass="38233">MFPSFLSLANSCGGPLRTMWYRYRGGLACLRRSPLPDTYTLDGQRHLSRARALTLVAGAAGAVTTAVKQKTECECESTLYANMGCPYAVRAMFALKLRPASGVRIENMPTTNQFGLMDKWGIAKGDVFGLFRGKSLDDLHRYKEWFKREVNASGEVPTLLLDTGDVVRESEIVAEYFDATSPCTARKLVPIDPLDASKVRLAMKMANALPGPMVALLKNQDPAKDEEIAKTLSAALSKFAAVLEDKSDFCVGASCTLADVHSAVFLHRFGVVLKHYRGYDMFQQHPRLRRLLDAVMAMPEYLALLEEYGVTDARFIAMYELYANNGTWSQDGTRLAGRGRSEFGR</sequence>
<dbReference type="Gene3D" id="1.20.1050.10">
    <property type="match status" value="1"/>
</dbReference>
<dbReference type="InterPro" id="IPR036282">
    <property type="entry name" value="Glutathione-S-Trfase_C_sf"/>
</dbReference>
<dbReference type="SUPFAM" id="SSF47616">
    <property type="entry name" value="GST C-terminal domain-like"/>
    <property type="match status" value="1"/>
</dbReference>
<evidence type="ECO:0000313" key="3">
    <source>
        <dbReference type="Proteomes" id="UP001189429"/>
    </source>
</evidence>
<dbReference type="Proteomes" id="UP001189429">
    <property type="component" value="Unassembled WGS sequence"/>
</dbReference>
<evidence type="ECO:0000259" key="1">
    <source>
        <dbReference type="PROSITE" id="PS50405"/>
    </source>
</evidence>
<dbReference type="PANTHER" id="PTHR43968:SF6">
    <property type="entry name" value="GLUTATHIONE S-TRANSFERASE OMEGA"/>
    <property type="match status" value="1"/>
</dbReference>
<dbReference type="Gene3D" id="3.40.30.10">
    <property type="entry name" value="Glutaredoxin"/>
    <property type="match status" value="1"/>
</dbReference>
<gene>
    <name evidence="2" type="ORF">PCOR1329_LOCUS34614</name>
</gene>
<proteinExistence type="predicted"/>
<dbReference type="PANTHER" id="PTHR43968">
    <property type="match status" value="1"/>
</dbReference>